<evidence type="ECO:0000313" key="3">
    <source>
        <dbReference type="EMBL" id="CAF2257100.1"/>
    </source>
</evidence>
<evidence type="ECO:0000313" key="4">
    <source>
        <dbReference type="EMBL" id="CAF4151594.1"/>
    </source>
</evidence>
<dbReference type="Proteomes" id="UP000663887">
    <property type="component" value="Unassembled WGS sequence"/>
</dbReference>
<dbReference type="Proteomes" id="UP000663866">
    <property type="component" value="Unassembled WGS sequence"/>
</dbReference>
<dbReference type="AlphaFoldDB" id="A0A816YQX2"/>
<keyword evidence="7" id="KW-1185">Reference proteome</keyword>
<keyword evidence="1" id="KW-0732">Signal</keyword>
<dbReference type="Proteomes" id="UP000663856">
    <property type="component" value="Unassembled WGS sequence"/>
</dbReference>
<evidence type="ECO:0000313" key="7">
    <source>
        <dbReference type="Proteomes" id="UP000663866"/>
    </source>
</evidence>
<proteinExistence type="predicted"/>
<dbReference type="EMBL" id="CAJOBG010005406">
    <property type="protein sequence ID" value="CAF4151594.1"/>
    <property type="molecule type" value="Genomic_DNA"/>
</dbReference>
<accession>A0A816YQX2</accession>
<evidence type="ECO:0000256" key="1">
    <source>
        <dbReference type="SAM" id="SignalP"/>
    </source>
</evidence>
<sequence>MQINSIFVLLVVALFSFVSVTSGSSCSNPGQYSGRNLCDHAGGFCGECVSFIKICTGDRRTTSQWGQGIKVRRANIAYGTAIATFSNGRYSGHAAIYTGQNDNGIQVWDQWVGHSVAIRIIRWNGSGVSNNGDSFYVIN</sequence>
<dbReference type="Proteomes" id="UP000663842">
    <property type="component" value="Unassembled WGS sequence"/>
</dbReference>
<gene>
    <name evidence="4" type="ORF">OVN521_LOCUS23626</name>
    <name evidence="5" type="ORF">UXM345_LOCUS32657</name>
    <name evidence="2" type="ORF">WKI299_LOCUS32533</name>
    <name evidence="3" type="ORF">XDN619_LOCUS35772</name>
</gene>
<name>A0A816YQX2_9BILA</name>
<dbReference type="InterPro" id="IPR047746">
    <property type="entry name" value="Dae2/Tae2-like"/>
</dbReference>
<evidence type="ECO:0000313" key="6">
    <source>
        <dbReference type="Proteomes" id="UP000663856"/>
    </source>
</evidence>
<dbReference type="EMBL" id="CAJNRG010018401">
    <property type="protein sequence ID" value="CAF2257100.1"/>
    <property type="molecule type" value="Genomic_DNA"/>
</dbReference>
<evidence type="ECO:0000313" key="5">
    <source>
        <dbReference type="EMBL" id="CAF4286972.1"/>
    </source>
</evidence>
<dbReference type="EMBL" id="CAJOBF010010161">
    <property type="protein sequence ID" value="CAF4286972.1"/>
    <property type="molecule type" value="Genomic_DNA"/>
</dbReference>
<dbReference type="NCBIfam" id="NF033857">
    <property type="entry name" value="BPSL0067_fam"/>
    <property type="match status" value="1"/>
</dbReference>
<protein>
    <submittedName>
        <fullName evidence="2">Uncharacterized protein</fullName>
    </submittedName>
</protein>
<feature type="signal peptide" evidence="1">
    <location>
        <begin position="1"/>
        <end position="23"/>
    </location>
</feature>
<feature type="chain" id="PRO_5036230905" evidence="1">
    <location>
        <begin position="24"/>
        <end position="139"/>
    </location>
</feature>
<reference evidence="2" key="1">
    <citation type="submission" date="2021-02" db="EMBL/GenBank/DDBJ databases">
        <authorList>
            <person name="Nowell W R."/>
        </authorList>
    </citation>
    <scope>NUCLEOTIDE SEQUENCE</scope>
</reference>
<organism evidence="2 6">
    <name type="scientific">Rotaria magnacalcarata</name>
    <dbReference type="NCBI Taxonomy" id="392030"/>
    <lineage>
        <taxon>Eukaryota</taxon>
        <taxon>Metazoa</taxon>
        <taxon>Spiralia</taxon>
        <taxon>Gnathifera</taxon>
        <taxon>Rotifera</taxon>
        <taxon>Eurotatoria</taxon>
        <taxon>Bdelloidea</taxon>
        <taxon>Philodinida</taxon>
        <taxon>Philodinidae</taxon>
        <taxon>Rotaria</taxon>
    </lineage>
</organism>
<comment type="caution">
    <text evidence="2">The sequence shown here is derived from an EMBL/GenBank/DDBJ whole genome shotgun (WGS) entry which is preliminary data.</text>
</comment>
<evidence type="ECO:0000313" key="2">
    <source>
        <dbReference type="EMBL" id="CAF2164343.1"/>
    </source>
</evidence>
<dbReference type="EMBL" id="CAJNRF010015025">
    <property type="protein sequence ID" value="CAF2164343.1"/>
    <property type="molecule type" value="Genomic_DNA"/>
</dbReference>